<evidence type="ECO:0000259" key="1">
    <source>
        <dbReference type="PROSITE" id="PS50225"/>
    </source>
</evidence>
<dbReference type="Pfam" id="PF00023">
    <property type="entry name" value="Ank"/>
    <property type="match status" value="1"/>
</dbReference>
<dbReference type="Gene3D" id="1.25.40.20">
    <property type="entry name" value="Ankyrin repeat-containing domain"/>
    <property type="match status" value="1"/>
</dbReference>
<evidence type="ECO:0000313" key="3">
    <source>
        <dbReference type="Proteomes" id="UP000271974"/>
    </source>
</evidence>
<dbReference type="Proteomes" id="UP000271974">
    <property type="component" value="Unassembled WGS sequence"/>
</dbReference>
<dbReference type="SUPFAM" id="SSF158235">
    <property type="entry name" value="SOCS box-like"/>
    <property type="match status" value="1"/>
</dbReference>
<proteinExistence type="predicted"/>
<dbReference type="EMBL" id="RQTK01000407">
    <property type="protein sequence ID" value="RUS80175.1"/>
    <property type="molecule type" value="Genomic_DNA"/>
</dbReference>
<reference evidence="2 3" key="1">
    <citation type="submission" date="2019-01" db="EMBL/GenBank/DDBJ databases">
        <title>A draft genome assembly of the solar-powered sea slug Elysia chlorotica.</title>
        <authorList>
            <person name="Cai H."/>
            <person name="Li Q."/>
            <person name="Fang X."/>
            <person name="Li J."/>
            <person name="Curtis N.E."/>
            <person name="Altenburger A."/>
            <person name="Shibata T."/>
            <person name="Feng M."/>
            <person name="Maeda T."/>
            <person name="Schwartz J.A."/>
            <person name="Shigenobu S."/>
            <person name="Lundholm N."/>
            <person name="Nishiyama T."/>
            <person name="Yang H."/>
            <person name="Hasebe M."/>
            <person name="Li S."/>
            <person name="Pierce S.K."/>
            <person name="Wang J."/>
        </authorList>
    </citation>
    <scope>NUCLEOTIDE SEQUENCE [LARGE SCALE GENOMIC DNA]</scope>
    <source>
        <strain evidence="2">EC2010</strain>
        <tissue evidence="2">Whole organism of an adult</tissue>
    </source>
</reference>
<dbReference type="SUPFAM" id="SSF48403">
    <property type="entry name" value="Ankyrin repeat"/>
    <property type="match status" value="1"/>
</dbReference>
<dbReference type="InterPro" id="IPR036036">
    <property type="entry name" value="SOCS_box-like_dom_sf"/>
</dbReference>
<organism evidence="2 3">
    <name type="scientific">Elysia chlorotica</name>
    <name type="common">Eastern emerald elysia</name>
    <name type="synonym">Sea slug</name>
    <dbReference type="NCBI Taxonomy" id="188477"/>
    <lineage>
        <taxon>Eukaryota</taxon>
        <taxon>Metazoa</taxon>
        <taxon>Spiralia</taxon>
        <taxon>Lophotrochozoa</taxon>
        <taxon>Mollusca</taxon>
        <taxon>Gastropoda</taxon>
        <taxon>Heterobranchia</taxon>
        <taxon>Euthyneura</taxon>
        <taxon>Panpulmonata</taxon>
        <taxon>Sacoglossa</taxon>
        <taxon>Placobranchoidea</taxon>
        <taxon>Plakobranchidae</taxon>
        <taxon>Elysia</taxon>
    </lineage>
</organism>
<protein>
    <recommendedName>
        <fullName evidence="1">SOCS box domain-containing protein</fullName>
    </recommendedName>
</protein>
<name>A0A3S1B566_ELYCH</name>
<gene>
    <name evidence="2" type="ORF">EGW08_012064</name>
</gene>
<dbReference type="AlphaFoldDB" id="A0A3S1B566"/>
<dbReference type="InterPro" id="IPR001496">
    <property type="entry name" value="SOCS_box"/>
</dbReference>
<dbReference type="PROSITE" id="PS50225">
    <property type="entry name" value="SOCS"/>
    <property type="match status" value="1"/>
</dbReference>
<comment type="caution">
    <text evidence="2">The sequence shown here is derived from an EMBL/GenBank/DDBJ whole genome shotgun (WGS) entry which is preliminary data.</text>
</comment>
<evidence type="ECO:0000313" key="2">
    <source>
        <dbReference type="EMBL" id="RUS80175.1"/>
    </source>
</evidence>
<dbReference type="OrthoDB" id="194358at2759"/>
<dbReference type="GO" id="GO:0035556">
    <property type="term" value="P:intracellular signal transduction"/>
    <property type="evidence" value="ECO:0007669"/>
    <property type="project" value="InterPro"/>
</dbReference>
<sequence length="314" mass="35577">MAFEGAISMDIESAIINNDTTVLEKILTQADVNMCLNWKRDSPLFLAVKLSHVSVVQMLLVSPGCNLTHLNANSYSALDLALVIAYDNQREPRQSACWAIVEMLLKANAEPSCPSAMLYVIRSALKLMDETFLCRLINTLVTYCVSVHMHQLLLCKLHRNQPLYAGERGDELLEQASDFTVKVIKRHSDKPSLVRIIACLPYFADSHWTSRERRRAVILKIAVYLSILGWVWSDVYSLAQISPSLARLCYRLPRTVPSLNHLCRLAVLSCPRGRQFLDTTAPKLPKILLNYLNFAEIDAITPFFPDFDFESLYL</sequence>
<accession>A0A3S1B566</accession>
<feature type="domain" description="SOCS box" evidence="1">
    <location>
        <begin position="240"/>
        <end position="298"/>
    </location>
</feature>
<keyword evidence="3" id="KW-1185">Reference proteome</keyword>
<dbReference type="InterPro" id="IPR036770">
    <property type="entry name" value="Ankyrin_rpt-contain_sf"/>
</dbReference>
<dbReference type="InterPro" id="IPR002110">
    <property type="entry name" value="Ankyrin_rpt"/>
</dbReference>